<feature type="domain" description="MYND-type" evidence="5">
    <location>
        <begin position="1199"/>
        <end position="1238"/>
    </location>
</feature>
<keyword evidence="2" id="KW-0863">Zinc-finger</keyword>
<reference evidence="6 7" key="1">
    <citation type="submission" date="2019-04" db="EMBL/GenBank/DDBJ databases">
        <title>Comparative genomics and transcriptomics to analyze fruiting body development in filamentous ascomycetes.</title>
        <authorList>
            <consortium name="DOE Joint Genome Institute"/>
            <person name="Lutkenhaus R."/>
            <person name="Traeger S."/>
            <person name="Breuer J."/>
            <person name="Kuo A."/>
            <person name="Lipzen A."/>
            <person name="Pangilinan J."/>
            <person name="Dilworth D."/>
            <person name="Sandor L."/>
            <person name="Poggeler S."/>
            <person name="Barry K."/>
            <person name="Grigoriev I.V."/>
            <person name="Nowrousian M."/>
        </authorList>
    </citation>
    <scope>NUCLEOTIDE SEQUENCE [LARGE SCALE GENOMIC DNA]</scope>
    <source>
        <strain evidence="6 7">CBS 389.68</strain>
    </source>
</reference>
<dbReference type="PROSITE" id="PS01360">
    <property type="entry name" value="ZF_MYND_1"/>
    <property type="match status" value="1"/>
</dbReference>
<feature type="compositionally biased region" description="Pro residues" evidence="4">
    <location>
        <begin position="604"/>
        <end position="622"/>
    </location>
</feature>
<feature type="region of interest" description="Disordered" evidence="4">
    <location>
        <begin position="598"/>
        <end position="622"/>
    </location>
</feature>
<proteinExistence type="predicted"/>
<dbReference type="InParanoid" id="A0A4S2MY48"/>
<gene>
    <name evidence="6" type="ORF">EX30DRAFT_249646</name>
</gene>
<dbReference type="InterPro" id="IPR027974">
    <property type="entry name" value="DUF4470"/>
</dbReference>
<evidence type="ECO:0000256" key="2">
    <source>
        <dbReference type="ARBA" id="ARBA00022771"/>
    </source>
</evidence>
<dbReference type="GO" id="GO:0008270">
    <property type="term" value="F:zinc ion binding"/>
    <property type="evidence" value="ECO:0007669"/>
    <property type="project" value="UniProtKB-KW"/>
</dbReference>
<keyword evidence="1" id="KW-0479">Metal-binding</keyword>
<dbReference type="OrthoDB" id="432970at2759"/>
<evidence type="ECO:0000256" key="1">
    <source>
        <dbReference type="ARBA" id="ARBA00022723"/>
    </source>
</evidence>
<evidence type="ECO:0000313" key="7">
    <source>
        <dbReference type="Proteomes" id="UP000298138"/>
    </source>
</evidence>
<sequence>MSVPVRFYQDRPTCPIGDRPATCLSQFLPNDEPGKFLSLNCGDLRDILFTIHCRQTSLPAGSPPDLNFVCFEPDPTVQARNLLVLTLLADATENNNILNTKIWNICYDLLIDGATSAVLYSQAFKLRKRTQSSEHWYSDDNEYKKFVNPCDSRTIERLRAQLDMFEKTKHYSKSQKKRFKDKFKSKMEECRRDLAKFPRAHIGTGPYWFQAKDSIPRLRELYWSTGTTTRDTNIHDSAIFPNPTLASNHTSSNFSFMVHPGVHPVDGFNLAPTYAKCKWNHNDSPRNEYEHDKDSLEPAEVRIAKKMFFSWVKSFRAAIKSGSVRIYIGVADPISACLALTHAADTNAPDYLSPWEGSSLVIEDENYLGHASVKYDAIDTGTLVDTMGYLNVLLMTLPLMDKTFTAAFFTRSSRRPADSEVPRALQWNLEMDPNMFRLLIGWLPMGQALGYTSDSEGFEVCRLNHEASGSTISKTGFDFLVWKKALYTNDSDKMCMETTVFANFLLSIFRELFQPDRTASASGNANIPHGTQDVCQFSTLGSFAGLLAVIRQHYFAEEWDEVLDCFLAALKEGPCRIFFQELLIQLHISGVRELLAPEPKPKVKPPATPTDPEVEAPPTPPPDLFEEWKEVPEKVCVTLMIPVEAVDKFEAVLRANESLNPTLHIQIEDTETHIFGCVFPCRAQARPVNFQKIPFVEIDEAPKGSLTVSTWVPSSVINESPPTDIMIRLVACAPWNGRKPDTTLPTCKNNSWSIFETDFNDRSAVFMSPERPNMFRDLGRMIKYYATLGDNELKEKITGWALKTKSKSGARKQASLNAMGYYIFGHKFDVTVKEEVWKVEQIELIVGCSETQGSIQYIGNGLELEYPLPCKVTKGNVLDACRYESEYKGLIQITATPNDPLRFDDRRKDVLSRFPYSPDGEFQDFAANWSLPFISLDSLPLIEITATPGAPLALPNLRQYWSATYAPDEFTNGDWEVTDTSSSGFRSLKRAIWTMFRSYTREGGEHRIFNLVDRNGRSVLVLFVNGLRLDVANNTVVLDCDLVVVQNSLRPIMKGILARPTIRRHVYSIPTDDKQLLCWSWGGYAISIAERSRSWYHRDTGCTVRFEPFDLHDSMYLCECASGKCTRQFRLNYKELAPFATRVAISPIFDWEHRPRQDRILARSEQMKRSPLKPSVVAEEFPREHDVESIMYPGFKRICEYCGKLEDCPEPCLRCNQVWFCDSVCATKAQNKFHANDCFPIATLMSSGSGEGAKKKKKKKGKRKKKTLAPEGGEEPDDNPSPEEHSAKVMNDLVSLTAKKHFGSFFNGLHETLPKIDPPLIHNGVKSATQ</sequence>
<evidence type="ECO:0000259" key="5">
    <source>
        <dbReference type="PROSITE" id="PS01360"/>
    </source>
</evidence>
<accession>A0A4S2MY48</accession>
<dbReference type="EMBL" id="ML220118">
    <property type="protein sequence ID" value="TGZ81587.1"/>
    <property type="molecule type" value="Genomic_DNA"/>
</dbReference>
<dbReference type="Proteomes" id="UP000298138">
    <property type="component" value="Unassembled WGS sequence"/>
</dbReference>
<keyword evidence="7" id="KW-1185">Reference proteome</keyword>
<dbReference type="InterPro" id="IPR002893">
    <property type="entry name" value="Znf_MYND"/>
</dbReference>
<name>A0A4S2MY48_9PEZI</name>
<evidence type="ECO:0000256" key="4">
    <source>
        <dbReference type="SAM" id="MobiDB-lite"/>
    </source>
</evidence>
<feature type="compositionally biased region" description="Basic residues" evidence="4">
    <location>
        <begin position="1254"/>
        <end position="1267"/>
    </location>
</feature>
<evidence type="ECO:0000256" key="3">
    <source>
        <dbReference type="ARBA" id="ARBA00022833"/>
    </source>
</evidence>
<dbReference type="STRING" id="341454.A0A4S2MY48"/>
<evidence type="ECO:0000313" key="6">
    <source>
        <dbReference type="EMBL" id="TGZ81587.1"/>
    </source>
</evidence>
<organism evidence="6 7">
    <name type="scientific">Ascodesmis nigricans</name>
    <dbReference type="NCBI Taxonomy" id="341454"/>
    <lineage>
        <taxon>Eukaryota</taxon>
        <taxon>Fungi</taxon>
        <taxon>Dikarya</taxon>
        <taxon>Ascomycota</taxon>
        <taxon>Pezizomycotina</taxon>
        <taxon>Pezizomycetes</taxon>
        <taxon>Pezizales</taxon>
        <taxon>Ascodesmidaceae</taxon>
        <taxon>Ascodesmis</taxon>
    </lineage>
</organism>
<dbReference type="Pfam" id="PF14737">
    <property type="entry name" value="DUF4470"/>
    <property type="match status" value="1"/>
</dbReference>
<protein>
    <recommendedName>
        <fullName evidence="5">MYND-type domain-containing protein</fullName>
    </recommendedName>
</protein>
<keyword evidence="3" id="KW-0862">Zinc</keyword>
<feature type="region of interest" description="Disordered" evidence="4">
    <location>
        <begin position="1248"/>
        <end position="1290"/>
    </location>
</feature>
<feature type="compositionally biased region" description="Acidic residues" evidence="4">
    <location>
        <begin position="1272"/>
        <end position="1281"/>
    </location>
</feature>